<feature type="transmembrane region" description="Helical" evidence="12">
    <location>
        <begin position="118"/>
        <end position="148"/>
    </location>
</feature>
<evidence type="ECO:0000256" key="12">
    <source>
        <dbReference type="SAM" id="Phobius"/>
    </source>
</evidence>
<dbReference type="Proteomes" id="UP001160550">
    <property type="component" value="Unassembled WGS sequence"/>
</dbReference>
<reference evidence="14" key="1">
    <citation type="journal article" date="2007" name="Int. J. Syst. Evol. Microbiol.">
        <title>Luteimonas composti sp. nov., a moderately thermophilic bacterium isolated from food waste.</title>
        <authorList>
            <person name="Young C.C."/>
            <person name="Kampfer P."/>
            <person name="Chen W.M."/>
            <person name="Yen W.S."/>
            <person name="Arun A.B."/>
            <person name="Lai W.A."/>
            <person name="Shen F.T."/>
            <person name="Rekha P.D."/>
            <person name="Lin K.Y."/>
            <person name="Chou J.H."/>
        </authorList>
    </citation>
    <scope>NUCLEOTIDE SEQUENCE</scope>
    <source>
        <strain evidence="14">CC-YY355</strain>
    </source>
</reference>
<comment type="catalytic activity">
    <reaction evidence="11">
        <text>methanethiol + S-adenosyl-L-methionine = dimethyl sulfide + S-adenosyl-L-homocysteine + H(+)</text>
        <dbReference type="Rhea" id="RHEA:50428"/>
        <dbReference type="ChEBI" id="CHEBI:15378"/>
        <dbReference type="ChEBI" id="CHEBI:16007"/>
        <dbReference type="ChEBI" id="CHEBI:17437"/>
        <dbReference type="ChEBI" id="CHEBI:57856"/>
        <dbReference type="ChEBI" id="CHEBI:59789"/>
        <dbReference type="EC" id="2.1.1.334"/>
    </reaction>
</comment>
<comment type="similarity">
    <text evidence="3">Belongs to the nurim family.</text>
</comment>
<evidence type="ECO:0000256" key="4">
    <source>
        <dbReference type="ARBA" id="ARBA00012149"/>
    </source>
</evidence>
<keyword evidence="15" id="KW-1185">Reference proteome</keyword>
<comment type="function">
    <text evidence="1">Catalyzes the methylation of methanethiol (MeSH) to yield dimethylsulphide (DMS).</text>
</comment>
<evidence type="ECO:0000313" key="15">
    <source>
        <dbReference type="Proteomes" id="UP001160550"/>
    </source>
</evidence>
<evidence type="ECO:0000256" key="2">
    <source>
        <dbReference type="ARBA" id="ARBA00004141"/>
    </source>
</evidence>
<name>A0ABT6MR67_9GAMM</name>
<evidence type="ECO:0000256" key="3">
    <source>
        <dbReference type="ARBA" id="ARBA00010631"/>
    </source>
</evidence>
<organism evidence="14 15">
    <name type="scientific">Luteimonas composti</name>
    <dbReference type="NCBI Taxonomy" id="398257"/>
    <lineage>
        <taxon>Bacteria</taxon>
        <taxon>Pseudomonadati</taxon>
        <taxon>Pseudomonadota</taxon>
        <taxon>Gammaproteobacteria</taxon>
        <taxon>Lysobacterales</taxon>
        <taxon>Lysobacteraceae</taxon>
        <taxon>Luteimonas</taxon>
    </lineage>
</organism>
<feature type="transmembrane region" description="Helical" evidence="12">
    <location>
        <begin position="12"/>
        <end position="33"/>
    </location>
</feature>
<dbReference type="EC" id="2.1.1.334" evidence="4"/>
<feature type="domain" description="NnrU" evidence="13">
    <location>
        <begin position="54"/>
        <end position="209"/>
    </location>
</feature>
<keyword evidence="10 12" id="KW-0472">Membrane</keyword>
<keyword evidence="6" id="KW-0808">Transferase</keyword>
<comment type="subcellular location">
    <subcellularLocation>
        <location evidence="2">Membrane</location>
        <topology evidence="2">Multi-pass membrane protein</topology>
    </subcellularLocation>
</comment>
<keyword evidence="9 12" id="KW-1133">Transmembrane helix</keyword>
<gene>
    <name evidence="14" type="ORF">QF205_08580</name>
</gene>
<evidence type="ECO:0000256" key="11">
    <source>
        <dbReference type="ARBA" id="ARBA00048134"/>
    </source>
</evidence>
<dbReference type="NCBIfam" id="NF045656">
    <property type="entry name" value="MeththiolMtaseMddA"/>
    <property type="match status" value="1"/>
</dbReference>
<feature type="transmembrane region" description="Helical" evidence="12">
    <location>
        <begin position="45"/>
        <end position="66"/>
    </location>
</feature>
<dbReference type="PANTHER" id="PTHR31040">
    <property type="entry name" value="NURIM"/>
    <property type="match status" value="1"/>
</dbReference>
<dbReference type="Gene3D" id="1.20.120.1630">
    <property type="match status" value="1"/>
</dbReference>
<keyword evidence="7" id="KW-0949">S-adenosyl-L-methionine</keyword>
<evidence type="ECO:0000256" key="1">
    <source>
        <dbReference type="ARBA" id="ARBA00002096"/>
    </source>
</evidence>
<evidence type="ECO:0000256" key="6">
    <source>
        <dbReference type="ARBA" id="ARBA00022679"/>
    </source>
</evidence>
<protein>
    <recommendedName>
        <fullName evidence="4">methanethiol S-methyltransferase</fullName>
        <ecNumber evidence="4">2.1.1.334</ecNumber>
    </recommendedName>
</protein>
<keyword evidence="5" id="KW-0489">Methyltransferase</keyword>
<dbReference type="InterPro" id="IPR009915">
    <property type="entry name" value="NnrU_dom"/>
</dbReference>
<dbReference type="PANTHER" id="PTHR31040:SF1">
    <property type="entry name" value="NURIM"/>
    <property type="match status" value="1"/>
</dbReference>
<dbReference type="InterPro" id="IPR033580">
    <property type="entry name" value="Nurim-like"/>
</dbReference>
<dbReference type="EMBL" id="JARYGX010000018">
    <property type="protein sequence ID" value="MDH7453124.1"/>
    <property type="molecule type" value="Genomic_DNA"/>
</dbReference>
<dbReference type="Pfam" id="PF07298">
    <property type="entry name" value="NnrU"/>
    <property type="match status" value="1"/>
</dbReference>
<feature type="transmembrane region" description="Helical" evidence="12">
    <location>
        <begin position="87"/>
        <end position="106"/>
    </location>
</feature>
<proteinExistence type="inferred from homology"/>
<evidence type="ECO:0000256" key="8">
    <source>
        <dbReference type="ARBA" id="ARBA00022692"/>
    </source>
</evidence>
<accession>A0ABT6MR67</accession>
<evidence type="ECO:0000256" key="9">
    <source>
        <dbReference type="ARBA" id="ARBA00022989"/>
    </source>
</evidence>
<evidence type="ECO:0000256" key="7">
    <source>
        <dbReference type="ARBA" id="ARBA00022691"/>
    </source>
</evidence>
<dbReference type="RefSeq" id="WP_280942338.1">
    <property type="nucleotide sequence ID" value="NZ_JARYGX010000018.1"/>
</dbReference>
<reference evidence="14" key="2">
    <citation type="submission" date="2023-04" db="EMBL/GenBank/DDBJ databases">
        <authorList>
            <person name="Sun J.-Q."/>
        </authorList>
    </citation>
    <scope>NUCLEOTIDE SEQUENCE</scope>
    <source>
        <strain evidence="14">CC-YY355</strain>
    </source>
</reference>
<evidence type="ECO:0000256" key="5">
    <source>
        <dbReference type="ARBA" id="ARBA00022603"/>
    </source>
</evidence>
<sequence>MTRILALLYSAFCYLVFLATILYAIGFVGGFAVPRHIDSGPFAGTGFALAVDLALLALFAVQHSGMARPGFKRWWTRIVPAPVERSTYVLVSSLVLLLLFACWQALPQTVWSADNGIARIALSVLSGTGWALVFSSTFLISHFELFGLQQAWRGRVQAGDAVPPFVTRAFYRIVRHPLMLGFLIAFWATPTMSLGHLLFALATTGYILFAVKCLEERDLLKLYGDTYRDYQRRVPMILPLPRRGG</sequence>
<keyword evidence="8 12" id="KW-0812">Transmembrane</keyword>
<comment type="caution">
    <text evidence="14">The sequence shown here is derived from an EMBL/GenBank/DDBJ whole genome shotgun (WGS) entry which is preliminary data.</text>
</comment>
<evidence type="ECO:0000259" key="13">
    <source>
        <dbReference type="Pfam" id="PF07298"/>
    </source>
</evidence>
<dbReference type="InterPro" id="IPR054700">
    <property type="entry name" value="MddA"/>
</dbReference>
<evidence type="ECO:0000256" key="10">
    <source>
        <dbReference type="ARBA" id="ARBA00023136"/>
    </source>
</evidence>
<evidence type="ECO:0000313" key="14">
    <source>
        <dbReference type="EMBL" id="MDH7453124.1"/>
    </source>
</evidence>